<gene>
    <name evidence="3" type="ORF">METZ01_LOCUS252862</name>
</gene>
<dbReference type="PROSITE" id="PS50935">
    <property type="entry name" value="SSB"/>
    <property type="match status" value="1"/>
</dbReference>
<feature type="region of interest" description="Disordered" evidence="2">
    <location>
        <begin position="108"/>
        <end position="135"/>
    </location>
</feature>
<proteinExistence type="inferred from homology"/>
<dbReference type="InterPro" id="IPR011344">
    <property type="entry name" value="ssDNA-bd"/>
</dbReference>
<dbReference type="AlphaFoldDB" id="A0A382IKB7"/>
<dbReference type="Gene3D" id="2.40.50.140">
    <property type="entry name" value="Nucleic acid-binding proteins"/>
    <property type="match status" value="1"/>
</dbReference>
<dbReference type="InterPro" id="IPR000424">
    <property type="entry name" value="Primosome_PriB/ssb"/>
</dbReference>
<reference evidence="3" key="1">
    <citation type="submission" date="2018-05" db="EMBL/GenBank/DDBJ databases">
        <authorList>
            <person name="Lanie J.A."/>
            <person name="Ng W.-L."/>
            <person name="Kazmierczak K.M."/>
            <person name="Andrzejewski T.M."/>
            <person name="Davidsen T.M."/>
            <person name="Wayne K.J."/>
            <person name="Tettelin H."/>
            <person name="Glass J.I."/>
            <person name="Rusch D."/>
            <person name="Podicherti R."/>
            <person name="Tsui H.-C.T."/>
            <person name="Winkler M.E."/>
        </authorList>
    </citation>
    <scope>NUCLEOTIDE SEQUENCE</scope>
</reference>
<evidence type="ECO:0000313" key="3">
    <source>
        <dbReference type="EMBL" id="SVC00008.1"/>
    </source>
</evidence>
<dbReference type="EMBL" id="UINC01067889">
    <property type="protein sequence ID" value="SVC00008.1"/>
    <property type="molecule type" value="Genomic_DNA"/>
</dbReference>
<feature type="compositionally biased region" description="Basic and acidic residues" evidence="2">
    <location>
        <begin position="111"/>
        <end position="121"/>
    </location>
</feature>
<organism evidence="3">
    <name type="scientific">marine metagenome</name>
    <dbReference type="NCBI Taxonomy" id="408172"/>
    <lineage>
        <taxon>unclassified sequences</taxon>
        <taxon>metagenomes</taxon>
        <taxon>ecological metagenomes</taxon>
    </lineage>
</organism>
<dbReference type="NCBIfam" id="TIGR00621">
    <property type="entry name" value="ssb"/>
    <property type="match status" value="1"/>
</dbReference>
<dbReference type="PANTHER" id="PTHR10302:SF27">
    <property type="entry name" value="SINGLE-STRANDED DNA-BINDING PROTEIN"/>
    <property type="match status" value="1"/>
</dbReference>
<dbReference type="HAMAP" id="MF_00984">
    <property type="entry name" value="SSB"/>
    <property type="match status" value="1"/>
</dbReference>
<dbReference type="InterPro" id="IPR012340">
    <property type="entry name" value="NA-bd_OB-fold"/>
</dbReference>
<protein>
    <recommendedName>
        <fullName evidence="4">Single-stranded DNA-binding protein</fullName>
    </recommendedName>
</protein>
<dbReference type="GO" id="GO:0003697">
    <property type="term" value="F:single-stranded DNA binding"/>
    <property type="evidence" value="ECO:0007669"/>
    <property type="project" value="InterPro"/>
</dbReference>
<dbReference type="PANTHER" id="PTHR10302">
    <property type="entry name" value="SINGLE-STRANDED DNA-BINDING PROTEIN"/>
    <property type="match status" value="1"/>
</dbReference>
<dbReference type="Pfam" id="PF00436">
    <property type="entry name" value="SSB"/>
    <property type="match status" value="1"/>
</dbReference>
<evidence type="ECO:0008006" key="4">
    <source>
        <dbReference type="Google" id="ProtNLM"/>
    </source>
</evidence>
<dbReference type="CDD" id="cd04496">
    <property type="entry name" value="SSB_OBF"/>
    <property type="match status" value="1"/>
</dbReference>
<evidence type="ECO:0000256" key="1">
    <source>
        <dbReference type="ARBA" id="ARBA00023125"/>
    </source>
</evidence>
<dbReference type="GO" id="GO:0006260">
    <property type="term" value="P:DNA replication"/>
    <property type="evidence" value="ECO:0007669"/>
    <property type="project" value="InterPro"/>
</dbReference>
<keyword evidence="1" id="KW-0238">DNA-binding</keyword>
<dbReference type="SUPFAM" id="SSF50249">
    <property type="entry name" value="Nucleic acid-binding proteins"/>
    <property type="match status" value="1"/>
</dbReference>
<evidence type="ECO:0000256" key="2">
    <source>
        <dbReference type="SAM" id="MobiDB-lite"/>
    </source>
</evidence>
<dbReference type="GO" id="GO:0009295">
    <property type="term" value="C:nucleoid"/>
    <property type="evidence" value="ECO:0007669"/>
    <property type="project" value="TreeGrafter"/>
</dbReference>
<accession>A0A382IKB7</accession>
<sequence length="135" mass="14920">MASFNRVILAGNLTRDIELRHIPSGTAVADVGLAVNDRVKRGDEWVEEVSFIDLTLWARQAENAAEYLSKGSSILVEGRLKQETWEDKEGGKRSKLKVIVDQFKFIGGKNENPKSEEKRETVSAGADSGEGDIPF</sequence>
<name>A0A382IKB7_9ZZZZ</name>
<dbReference type="PIRSF" id="PIRSF002070">
    <property type="entry name" value="SSB"/>
    <property type="match status" value="1"/>
</dbReference>